<evidence type="ECO:0000313" key="3">
    <source>
        <dbReference type="Proteomes" id="UP000006251"/>
    </source>
</evidence>
<keyword evidence="3" id="KW-1185">Reference proteome</keyword>
<accession>K6YY97</accession>
<dbReference type="AlphaFoldDB" id="K6YY97"/>
<feature type="region of interest" description="Disordered" evidence="1">
    <location>
        <begin position="150"/>
        <end position="173"/>
    </location>
</feature>
<dbReference type="OrthoDB" id="7172943at2"/>
<dbReference type="EMBL" id="BAEQ01000036">
    <property type="protein sequence ID" value="GAC28926.1"/>
    <property type="molecule type" value="Genomic_DNA"/>
</dbReference>
<organism evidence="2 3">
    <name type="scientific">Brumicola pallidula DSM 14239 = ACAM 615</name>
    <dbReference type="NCBI Taxonomy" id="1121922"/>
    <lineage>
        <taxon>Bacteria</taxon>
        <taxon>Pseudomonadati</taxon>
        <taxon>Pseudomonadota</taxon>
        <taxon>Gammaproteobacteria</taxon>
        <taxon>Alteromonadales</taxon>
        <taxon>Alteromonadaceae</taxon>
        <taxon>Brumicola</taxon>
    </lineage>
</organism>
<dbReference type="STRING" id="1121922.GCA_000428905_02434"/>
<dbReference type="PROSITE" id="PS51257">
    <property type="entry name" value="PROKAR_LIPOPROTEIN"/>
    <property type="match status" value="1"/>
</dbReference>
<protein>
    <recommendedName>
        <fullName evidence="4">Lipoprotein</fullName>
    </recommendedName>
</protein>
<evidence type="ECO:0000313" key="2">
    <source>
        <dbReference type="EMBL" id="GAC28926.1"/>
    </source>
</evidence>
<evidence type="ECO:0000256" key="1">
    <source>
        <dbReference type="SAM" id="MobiDB-lite"/>
    </source>
</evidence>
<dbReference type="NCBIfam" id="NF047637">
    <property type="entry name" value="lipo_CC0125"/>
    <property type="match status" value="1"/>
</dbReference>
<proteinExistence type="predicted"/>
<evidence type="ECO:0008006" key="4">
    <source>
        <dbReference type="Google" id="ProtNLM"/>
    </source>
</evidence>
<dbReference type="RefSeq" id="WP_006011375.1">
    <property type="nucleotide sequence ID" value="NZ_AUAV01000012.1"/>
</dbReference>
<dbReference type="Proteomes" id="UP000006251">
    <property type="component" value="Unassembled WGS sequence"/>
</dbReference>
<gene>
    <name evidence="2" type="ORF">GPAL_2065</name>
</gene>
<comment type="caution">
    <text evidence="2">The sequence shown here is derived from an EMBL/GenBank/DDBJ whole genome shotgun (WGS) entry which is preliminary data.</text>
</comment>
<name>K6YY97_9ALTE</name>
<sequence>MKTIMIFLSITILLAGCTSKPDYRAATNGSAGHSEQKISEDRYRVQFKIYSNSVADATDFALLRSAQLTQQEGFDWFLITSKETFIESTKTQPATSIGLSQNRQTLRQCGLLTCDTYQRPSTQMDASISLSSQNDRKEVNTVLDIRMGKGMKPNDDSYHAQDVIDNLGNKATE</sequence>
<reference evidence="3" key="1">
    <citation type="journal article" date="2014" name="Environ. Microbiol.">
        <title>Comparative genomics of the marine bacterial genus Glaciecola reveals the high degree of genomic diversity and genomic characteristic for cold adaptation.</title>
        <authorList>
            <person name="Qin Q.L."/>
            <person name="Xie B.B."/>
            <person name="Yu Y."/>
            <person name="Shu Y.L."/>
            <person name="Rong J.C."/>
            <person name="Zhang Y.J."/>
            <person name="Zhao D.L."/>
            <person name="Chen X.L."/>
            <person name="Zhang X.Y."/>
            <person name="Chen B."/>
            <person name="Zhou B.C."/>
            <person name="Zhang Y.Z."/>
        </authorList>
    </citation>
    <scope>NUCLEOTIDE SEQUENCE [LARGE SCALE GENOMIC DNA]</scope>
    <source>
        <strain evidence="3">ACAM 615</strain>
    </source>
</reference>